<name>A0A9P7D5P7_9AGAM</name>
<accession>A0A9P7D5P7</accession>
<evidence type="ECO:0000313" key="2">
    <source>
        <dbReference type="Proteomes" id="UP000714275"/>
    </source>
</evidence>
<keyword evidence="2" id="KW-1185">Reference proteome</keyword>
<dbReference type="Proteomes" id="UP000714275">
    <property type="component" value="Unassembled WGS sequence"/>
</dbReference>
<reference evidence="1" key="1">
    <citation type="journal article" date="2020" name="New Phytol.">
        <title>Comparative genomics reveals dynamic genome evolution in host specialist ectomycorrhizal fungi.</title>
        <authorList>
            <person name="Lofgren L.A."/>
            <person name="Nguyen N.H."/>
            <person name="Vilgalys R."/>
            <person name="Ruytinx J."/>
            <person name="Liao H.L."/>
            <person name="Branco S."/>
            <person name="Kuo A."/>
            <person name="LaButti K."/>
            <person name="Lipzen A."/>
            <person name="Andreopoulos W."/>
            <person name="Pangilinan J."/>
            <person name="Riley R."/>
            <person name="Hundley H."/>
            <person name="Na H."/>
            <person name="Barry K."/>
            <person name="Grigoriev I.V."/>
            <person name="Stajich J.E."/>
            <person name="Kennedy P.G."/>
        </authorList>
    </citation>
    <scope>NUCLEOTIDE SEQUENCE</scope>
    <source>
        <strain evidence="1">DOB743</strain>
    </source>
</reference>
<organism evidence="1 2">
    <name type="scientific">Suillus placidus</name>
    <dbReference type="NCBI Taxonomy" id="48579"/>
    <lineage>
        <taxon>Eukaryota</taxon>
        <taxon>Fungi</taxon>
        <taxon>Dikarya</taxon>
        <taxon>Basidiomycota</taxon>
        <taxon>Agaricomycotina</taxon>
        <taxon>Agaricomycetes</taxon>
        <taxon>Agaricomycetidae</taxon>
        <taxon>Boletales</taxon>
        <taxon>Suillineae</taxon>
        <taxon>Suillaceae</taxon>
        <taxon>Suillus</taxon>
    </lineage>
</organism>
<evidence type="ECO:0000313" key="1">
    <source>
        <dbReference type="EMBL" id="KAG1780063.1"/>
    </source>
</evidence>
<dbReference type="AlphaFoldDB" id="A0A9P7D5P7"/>
<sequence length="74" mass="8440">MTALTYTLSSFSVTIIRAIDTTEPSPQRDQSNTNKRTATNSMYWCMSLAFMPMSRQGEHLETVRQNRCPCTHHG</sequence>
<proteinExistence type="predicted"/>
<dbReference type="EMBL" id="JABBWD010000010">
    <property type="protein sequence ID" value="KAG1780063.1"/>
    <property type="molecule type" value="Genomic_DNA"/>
</dbReference>
<gene>
    <name evidence="1" type="ORF">EV702DRAFT_58381</name>
</gene>
<comment type="caution">
    <text evidence="1">The sequence shown here is derived from an EMBL/GenBank/DDBJ whole genome shotgun (WGS) entry which is preliminary data.</text>
</comment>
<protein>
    <submittedName>
        <fullName evidence="1">Uncharacterized protein</fullName>
    </submittedName>
</protein>